<sequence>MVGRFRTRSPGPVGAWEKGVSAECHGLSARAPDTAQPIRPSRLPQLPEAARSLCGSPGTGPESLGLRRASQASPLVRKEVVVKLGWGTLGFQVLTPTPSSSWLPTARGDDLGHSDLDLPSPVEGGGLPANSAGTCAGRDALVPGSRQPPTPHLQLAPAASPADHDGWRLPYSPSSSSPLPSNTHQSPATPLLAAARCPASRLSGRPPVLLLLLPLSQQEQQQQQHSTRVDAFKRARAASRPS</sequence>
<feature type="compositionally biased region" description="Basic and acidic residues" evidence="1">
    <location>
        <begin position="107"/>
        <end position="116"/>
    </location>
</feature>
<evidence type="ECO:0000313" key="5">
    <source>
        <dbReference type="Proteomes" id="UP001287286"/>
    </source>
</evidence>
<feature type="compositionally biased region" description="Low complexity" evidence="1">
    <location>
        <begin position="169"/>
        <end position="181"/>
    </location>
</feature>
<evidence type="ECO:0000256" key="1">
    <source>
        <dbReference type="SAM" id="MobiDB-lite"/>
    </source>
</evidence>
<accession>A0A2U3EBZ5</accession>
<dbReference type="AlphaFoldDB" id="A0A2U3EBZ5"/>
<dbReference type="Proteomes" id="UP000245956">
    <property type="component" value="Unassembled WGS sequence"/>
</dbReference>
<dbReference type="Proteomes" id="UP001287286">
    <property type="component" value="Unassembled WGS sequence"/>
</dbReference>
<feature type="region of interest" description="Disordered" evidence="1">
    <location>
        <begin position="217"/>
        <end position="242"/>
    </location>
</feature>
<gene>
    <name evidence="3" type="ORF">PCL_10606</name>
    <name evidence="2" type="ORF">Purlil1_9145</name>
</gene>
<proteinExistence type="predicted"/>
<evidence type="ECO:0000313" key="2">
    <source>
        <dbReference type="EMBL" id="KAK4086529.1"/>
    </source>
</evidence>
<comment type="caution">
    <text evidence="3">The sequence shown here is derived from an EMBL/GenBank/DDBJ whole genome shotgun (WGS) entry which is preliminary data.</text>
</comment>
<reference evidence="3" key="1">
    <citation type="submission" date="2015-05" db="EMBL/GenBank/DDBJ databases">
        <authorList>
            <person name="Wang D.B."/>
            <person name="Wang M."/>
        </authorList>
    </citation>
    <scope>NUCLEOTIDE SEQUENCE</scope>
    <source>
        <strain evidence="3">36-1</strain>
    </source>
</reference>
<protein>
    <submittedName>
        <fullName evidence="3">Uncharacterized protein</fullName>
    </submittedName>
</protein>
<name>A0A2U3EBZ5_PURLI</name>
<feature type="region of interest" description="Disordered" evidence="1">
    <location>
        <begin position="97"/>
        <end position="187"/>
    </location>
</feature>
<keyword evidence="5" id="KW-1185">Reference proteome</keyword>
<organism evidence="3 4">
    <name type="scientific">Purpureocillium lilacinum</name>
    <name type="common">Paecilomyces lilacinus</name>
    <dbReference type="NCBI Taxonomy" id="33203"/>
    <lineage>
        <taxon>Eukaryota</taxon>
        <taxon>Fungi</taxon>
        <taxon>Dikarya</taxon>
        <taxon>Ascomycota</taxon>
        <taxon>Pezizomycotina</taxon>
        <taxon>Sordariomycetes</taxon>
        <taxon>Hypocreomycetidae</taxon>
        <taxon>Hypocreales</taxon>
        <taxon>Ophiocordycipitaceae</taxon>
        <taxon>Purpureocillium</taxon>
    </lineage>
</organism>
<evidence type="ECO:0000313" key="4">
    <source>
        <dbReference type="Proteomes" id="UP000245956"/>
    </source>
</evidence>
<evidence type="ECO:0000313" key="3">
    <source>
        <dbReference type="EMBL" id="PWI71983.1"/>
    </source>
</evidence>
<dbReference type="EMBL" id="JAWRVI010000040">
    <property type="protein sequence ID" value="KAK4086529.1"/>
    <property type="molecule type" value="Genomic_DNA"/>
</dbReference>
<reference evidence="2" key="3">
    <citation type="submission" date="2023-11" db="EMBL/GenBank/DDBJ databases">
        <authorList>
            <person name="Beijen E."/>
            <person name="Ohm R.A."/>
        </authorList>
    </citation>
    <scope>NUCLEOTIDE SEQUENCE</scope>
    <source>
        <strain evidence="2">CBS 150709</strain>
    </source>
</reference>
<feature type="region of interest" description="Disordered" evidence="1">
    <location>
        <begin position="49"/>
        <end position="72"/>
    </location>
</feature>
<dbReference type="EMBL" id="LCWV01000006">
    <property type="protein sequence ID" value="PWI71983.1"/>
    <property type="molecule type" value="Genomic_DNA"/>
</dbReference>
<reference evidence="3 4" key="2">
    <citation type="journal article" date="2016" name="Front. Microbiol.">
        <title>Genome and transcriptome sequences reveal the specific parasitism of the nematophagous Purpureocillium lilacinum 36-1.</title>
        <authorList>
            <person name="Xie J."/>
            <person name="Li S."/>
            <person name="Mo C."/>
            <person name="Xiao X."/>
            <person name="Peng D."/>
            <person name="Wang G."/>
            <person name="Xiao Y."/>
        </authorList>
    </citation>
    <scope>NUCLEOTIDE SEQUENCE [LARGE SCALE GENOMIC DNA]</scope>
    <source>
        <strain evidence="3 4">36-1</strain>
    </source>
</reference>
<reference evidence="2 5" key="4">
    <citation type="journal article" date="2024" name="Microbiol. Resour. Announc.">
        <title>Genome annotations for the ascomycete fungi Trichoderma harzianum, Trichoderma aggressivum, and Purpureocillium lilacinum.</title>
        <authorList>
            <person name="Beijen E.P.W."/>
            <person name="Ohm R.A."/>
        </authorList>
    </citation>
    <scope>NUCLEOTIDE SEQUENCE [LARGE SCALE GENOMIC DNA]</scope>
    <source>
        <strain evidence="2 5">CBS 150709</strain>
    </source>
</reference>